<sequence>MNKNKTIIVFSWMLMAMLFGCSDSDANDNNNSSDQGFTYNDVITAYDSFNEYLFQDSRKVYRRDAGSGTSDIAVGWTQATMFDMIMNAYKLTGDNKYMDLMKKHFEGCSNEFTFDWYDYSHWDLYDDMMWWVGSLARAYLLTKDNKYLKISEDGFYRVWNGKPVADGGDPLDKGSFDPNSGGMYWDWKYGRTGKMACINYPTIIAAMELYKATNNSEYLTKAKTVYKWASENLFNPVTGAVADSKHDGNADAAWTMLVYNQATCMGAAAMLYLETKDQTYLDHAKAAMDYIVAKKSTANKVLRPEGNPSQEELGDEMGIYNAILAQYIPILINDCGQTQYSEYIERSINLGWKNRDKERNLTNKFLEKVPLSTMPLSAYTASGIPALMLTFPNVKDRK</sequence>
<name>A0A1G6GAC5_BACOV</name>
<dbReference type="PANTHER" id="PTHR47791:SF3">
    <property type="entry name" value="MEIOTICALLY UP-REGULATED GENE 191 PROTEIN"/>
    <property type="match status" value="1"/>
</dbReference>
<dbReference type="Gene3D" id="1.50.10.20">
    <property type="match status" value="1"/>
</dbReference>
<dbReference type="SUPFAM" id="SSF48208">
    <property type="entry name" value="Six-hairpin glycosidases"/>
    <property type="match status" value="1"/>
</dbReference>
<dbReference type="RefSeq" id="WP_074559423.1">
    <property type="nucleotide sequence ID" value="NZ_FMYE01000050.1"/>
</dbReference>
<evidence type="ECO:0000313" key="3">
    <source>
        <dbReference type="Proteomes" id="UP000183670"/>
    </source>
</evidence>
<dbReference type="InterPro" id="IPR014512">
    <property type="entry name" value="O_gly_hydro"/>
</dbReference>
<evidence type="ECO:0000256" key="1">
    <source>
        <dbReference type="SAM" id="SignalP"/>
    </source>
</evidence>
<organism evidence="2 3">
    <name type="scientific">Bacteroides ovatus</name>
    <dbReference type="NCBI Taxonomy" id="28116"/>
    <lineage>
        <taxon>Bacteria</taxon>
        <taxon>Pseudomonadati</taxon>
        <taxon>Bacteroidota</taxon>
        <taxon>Bacteroidia</taxon>
        <taxon>Bacteroidales</taxon>
        <taxon>Bacteroidaceae</taxon>
        <taxon>Bacteroides</taxon>
    </lineage>
</organism>
<dbReference type="GO" id="GO:0005975">
    <property type="term" value="P:carbohydrate metabolic process"/>
    <property type="evidence" value="ECO:0007669"/>
    <property type="project" value="InterPro"/>
</dbReference>
<dbReference type="Proteomes" id="UP000183670">
    <property type="component" value="Unassembled WGS sequence"/>
</dbReference>
<dbReference type="PIRSF" id="PIRSF021505">
    <property type="entry name" value="O_gly_hdrol"/>
    <property type="match status" value="1"/>
</dbReference>
<gene>
    <name evidence="2" type="ORF">SAMN05192581_105014</name>
</gene>
<keyword evidence="1" id="KW-0732">Signal</keyword>
<reference evidence="2 3" key="1">
    <citation type="submission" date="2016-10" db="EMBL/GenBank/DDBJ databases">
        <authorList>
            <person name="de Groot N.N."/>
        </authorList>
    </citation>
    <scope>NUCLEOTIDE SEQUENCE [LARGE SCALE GENOMIC DNA]</scope>
    <source>
        <strain evidence="2 3">NLAE-zl-C500</strain>
    </source>
</reference>
<dbReference type="EMBL" id="FMYE01000050">
    <property type="protein sequence ID" value="SDB78773.1"/>
    <property type="molecule type" value="Genomic_DNA"/>
</dbReference>
<proteinExistence type="predicted"/>
<dbReference type="PROSITE" id="PS51257">
    <property type="entry name" value="PROKAR_LIPOPROTEIN"/>
    <property type="match status" value="1"/>
</dbReference>
<feature type="signal peptide" evidence="1">
    <location>
        <begin position="1"/>
        <end position="26"/>
    </location>
</feature>
<dbReference type="InterPro" id="IPR053169">
    <property type="entry name" value="MUG_Protein"/>
</dbReference>
<dbReference type="Pfam" id="PF03663">
    <property type="entry name" value="Glyco_hydro_76"/>
    <property type="match status" value="1"/>
</dbReference>
<dbReference type="AlphaFoldDB" id="A0A1G6GAC5"/>
<accession>A0A1G6GAC5</accession>
<dbReference type="PANTHER" id="PTHR47791">
    <property type="entry name" value="MEIOTICALLY UP-REGULATED GENE 191 PROTEIN"/>
    <property type="match status" value="1"/>
</dbReference>
<dbReference type="InterPro" id="IPR005198">
    <property type="entry name" value="Glyco_hydro_76"/>
</dbReference>
<dbReference type="InterPro" id="IPR008928">
    <property type="entry name" value="6-hairpin_glycosidase_sf"/>
</dbReference>
<protein>
    <submittedName>
        <fullName evidence="2">Predicted alpha-1,6-mannanase, GH76 family</fullName>
    </submittedName>
</protein>
<evidence type="ECO:0000313" key="2">
    <source>
        <dbReference type="EMBL" id="SDB78773.1"/>
    </source>
</evidence>
<feature type="chain" id="PRO_5010317836" evidence="1">
    <location>
        <begin position="27"/>
        <end position="398"/>
    </location>
</feature>